<keyword evidence="1" id="KW-0472">Membrane</keyword>
<keyword evidence="1" id="KW-0812">Transmembrane</keyword>
<accession>A0A6C0CZH5</accession>
<name>A0A6C0CZH5_9ZZZZ</name>
<proteinExistence type="predicted"/>
<reference evidence="2" key="1">
    <citation type="journal article" date="2020" name="Nature">
        <title>Giant virus diversity and host interactions through global metagenomics.</title>
        <authorList>
            <person name="Schulz F."/>
            <person name="Roux S."/>
            <person name="Paez-Espino D."/>
            <person name="Jungbluth S."/>
            <person name="Walsh D.A."/>
            <person name="Denef V.J."/>
            <person name="McMahon K.D."/>
            <person name="Konstantinidis K.T."/>
            <person name="Eloe-Fadrosh E.A."/>
            <person name="Kyrpides N.C."/>
            <person name="Woyke T."/>
        </authorList>
    </citation>
    <scope>NUCLEOTIDE SEQUENCE</scope>
    <source>
        <strain evidence="2">GVMAG-M-3300023174-102</strain>
    </source>
</reference>
<keyword evidence="1" id="KW-1133">Transmembrane helix</keyword>
<dbReference type="EMBL" id="MN739514">
    <property type="protein sequence ID" value="QHT09721.1"/>
    <property type="molecule type" value="Genomic_DNA"/>
</dbReference>
<feature type="transmembrane region" description="Helical" evidence="1">
    <location>
        <begin position="143"/>
        <end position="162"/>
    </location>
</feature>
<evidence type="ECO:0000313" key="2">
    <source>
        <dbReference type="EMBL" id="QHT09721.1"/>
    </source>
</evidence>
<evidence type="ECO:0000256" key="1">
    <source>
        <dbReference type="SAM" id="Phobius"/>
    </source>
</evidence>
<dbReference type="AlphaFoldDB" id="A0A6C0CZH5"/>
<sequence length="169" mass="19325">MEANASYDILRFDAVMFDNSITKIPMIYIKPDLAFIDFIAKNNNVVVITINGSDTIYDGKLISGVVDTSCNVPSCRPNFFDKTGYYVITLYSNWYGYPPNPQKLGTVSIKGLKMSMKKDIKEKYKSNRKVVFNLDPEIISKNYVVISVVAAILFIIIFIFIYRCEKKRI</sequence>
<protein>
    <submittedName>
        <fullName evidence="2">Uncharacterized protein</fullName>
    </submittedName>
</protein>
<organism evidence="2">
    <name type="scientific">viral metagenome</name>
    <dbReference type="NCBI Taxonomy" id="1070528"/>
    <lineage>
        <taxon>unclassified sequences</taxon>
        <taxon>metagenomes</taxon>
        <taxon>organismal metagenomes</taxon>
    </lineage>
</organism>